<name>L0E454_THIND</name>
<evidence type="ECO:0000256" key="1">
    <source>
        <dbReference type="ARBA" id="ARBA00004167"/>
    </source>
</evidence>
<dbReference type="Gene3D" id="1.20.1440.20">
    <property type="entry name" value="LemA-like domain"/>
    <property type="match status" value="1"/>
</dbReference>
<dbReference type="HOGENOM" id="CLU_056714_3_1_6"/>
<sequence length="191" mass="21254">MGLGTIVLLVALIAVVLYGTVIYNALVAVKHAVAQSWANIDVLLKQRNDELPKLVAVARQYMGYEQETLERVTQARNRAETAQREGDMEALGAAENEIRLGLGHFFAVAEAYPELRANEAFNQLARRISGLENAIADRREFYNAAVNRNNVRIAQVPDVLVARLLGFTAFELLQFDPSEIRDVDVAALFRN</sequence>
<dbReference type="PANTHER" id="PTHR34478">
    <property type="entry name" value="PROTEIN LEMA"/>
    <property type="match status" value="1"/>
</dbReference>
<proteinExistence type="inferred from homology"/>
<keyword evidence="8" id="KW-1185">Reference proteome</keyword>
<keyword evidence="3 6" id="KW-0812">Transmembrane</keyword>
<accession>L0E454</accession>
<dbReference type="KEGG" id="tni:TVNIR_3817"/>
<protein>
    <submittedName>
        <fullName evidence="7">LemA</fullName>
    </submittedName>
</protein>
<evidence type="ECO:0000256" key="4">
    <source>
        <dbReference type="ARBA" id="ARBA00022989"/>
    </source>
</evidence>
<comment type="similarity">
    <text evidence="2">Belongs to the LemA family.</text>
</comment>
<dbReference type="InterPro" id="IPR007156">
    <property type="entry name" value="MamQ_LemA"/>
</dbReference>
<evidence type="ECO:0000256" key="6">
    <source>
        <dbReference type="SAM" id="Phobius"/>
    </source>
</evidence>
<evidence type="ECO:0000256" key="3">
    <source>
        <dbReference type="ARBA" id="ARBA00022692"/>
    </source>
</evidence>
<dbReference type="eggNOG" id="COG1704">
    <property type="taxonomic scope" value="Bacteria"/>
</dbReference>
<dbReference type="AlphaFoldDB" id="L0E454"/>
<evidence type="ECO:0000256" key="2">
    <source>
        <dbReference type="ARBA" id="ARBA00008854"/>
    </source>
</evidence>
<feature type="transmembrane region" description="Helical" evidence="6">
    <location>
        <begin position="6"/>
        <end position="26"/>
    </location>
</feature>
<keyword evidence="5 6" id="KW-0472">Membrane</keyword>
<dbReference type="InterPro" id="IPR023353">
    <property type="entry name" value="LemA-like_dom_sf"/>
</dbReference>
<organism evidence="7 8">
    <name type="scientific">Thioalkalivibrio nitratireducens (strain DSM 14787 / UNIQEM 213 / ALEN2)</name>
    <dbReference type="NCBI Taxonomy" id="1255043"/>
    <lineage>
        <taxon>Bacteria</taxon>
        <taxon>Pseudomonadati</taxon>
        <taxon>Pseudomonadota</taxon>
        <taxon>Gammaproteobacteria</taxon>
        <taxon>Chromatiales</taxon>
        <taxon>Ectothiorhodospiraceae</taxon>
        <taxon>Thioalkalivibrio</taxon>
    </lineage>
</organism>
<dbReference type="GO" id="GO:0016020">
    <property type="term" value="C:membrane"/>
    <property type="evidence" value="ECO:0007669"/>
    <property type="project" value="UniProtKB-SubCell"/>
</dbReference>
<reference evidence="7" key="1">
    <citation type="submission" date="2015-12" db="EMBL/GenBank/DDBJ databases">
        <authorList>
            <person name="Tikhonova T.V."/>
            <person name="Pavlov A.R."/>
            <person name="Beletsky A.V."/>
            <person name="Mardanov A.V."/>
            <person name="Sorokin D.Y."/>
            <person name="Ravin N.V."/>
            <person name="Popov V.O."/>
        </authorList>
    </citation>
    <scope>NUCLEOTIDE SEQUENCE</scope>
    <source>
        <strain evidence="7">DSM 14787</strain>
    </source>
</reference>
<dbReference type="PATRIC" id="fig|1255043.3.peg.3852"/>
<dbReference type="RefSeq" id="WP_015260533.1">
    <property type="nucleotide sequence ID" value="NC_019902.2"/>
</dbReference>
<dbReference type="PANTHER" id="PTHR34478:SF1">
    <property type="entry name" value="PROTEIN LEMA"/>
    <property type="match status" value="1"/>
</dbReference>
<comment type="subcellular location">
    <subcellularLocation>
        <location evidence="1">Membrane</location>
        <topology evidence="1">Single-pass membrane protein</topology>
    </subcellularLocation>
</comment>
<dbReference type="Pfam" id="PF04011">
    <property type="entry name" value="LemA"/>
    <property type="match status" value="1"/>
</dbReference>
<dbReference type="SUPFAM" id="SSF140478">
    <property type="entry name" value="LemA-like"/>
    <property type="match status" value="1"/>
</dbReference>
<dbReference type="STRING" id="1255043.TVNIR_3817"/>
<dbReference type="Proteomes" id="UP000010809">
    <property type="component" value="Chromosome"/>
</dbReference>
<evidence type="ECO:0000313" key="8">
    <source>
        <dbReference type="Proteomes" id="UP000010809"/>
    </source>
</evidence>
<evidence type="ECO:0000313" key="7">
    <source>
        <dbReference type="EMBL" id="AGA35441.1"/>
    </source>
</evidence>
<dbReference type="OrthoDB" id="9804152at2"/>
<gene>
    <name evidence="7" type="primary">lemA [H]</name>
    <name evidence="7" type="ordered locus">TVNIR_3817</name>
</gene>
<dbReference type="EMBL" id="CP003989">
    <property type="protein sequence ID" value="AGA35441.1"/>
    <property type="molecule type" value="Genomic_DNA"/>
</dbReference>
<keyword evidence="4 6" id="KW-1133">Transmembrane helix</keyword>
<evidence type="ECO:0000256" key="5">
    <source>
        <dbReference type="ARBA" id="ARBA00023136"/>
    </source>
</evidence>